<evidence type="ECO:0000256" key="7">
    <source>
        <dbReference type="ARBA" id="ARBA00023136"/>
    </source>
</evidence>
<evidence type="ECO:0000256" key="8">
    <source>
        <dbReference type="SAM" id="Phobius"/>
    </source>
</evidence>
<evidence type="ECO:0000256" key="2">
    <source>
        <dbReference type="ARBA" id="ARBA00007935"/>
    </source>
</evidence>
<sequence>MTSIATLRRAILILCCLTAVAGLALSLAVVCGSSGCGRPLVADQIYLSLRLPRALTAFIVGGLLALAGALMQVLLRNPLADPYVLGLSGGSAAGALSALLVASHFGFTGDSAAALGAALGAGLAVSLLFGLARQALRRLPSVAQHSGHRLILTGVMIAAGFGAIVTLVLTLAPDAQLRGMLFWLMGDLEDGRLLLPAAVLLALLLLWSVFNAQQLNLLARGEGFAQLLGVPVLRLRWMTLAAASLATAAAVTVAGTIGFIGLVVPHAIRLLVGNDQRILLPASVLAGGAALALADLAARTVVAPTQLPVGVITALVGVPVFLWLLARSRA</sequence>
<accession>A0A0A1FEH2</accession>
<dbReference type="SUPFAM" id="SSF81345">
    <property type="entry name" value="ABC transporter involved in vitamin B12 uptake, BtuC"/>
    <property type="match status" value="1"/>
</dbReference>
<dbReference type="CDD" id="cd06550">
    <property type="entry name" value="TM_ABC_iron-siderophores_like"/>
    <property type="match status" value="1"/>
</dbReference>
<keyword evidence="4" id="KW-1003">Cell membrane</keyword>
<evidence type="ECO:0000313" key="9">
    <source>
        <dbReference type="EMBL" id="AIY43163.1"/>
    </source>
</evidence>
<name>A0A0A1FEH2_9BURK</name>
<proteinExistence type="inferred from homology"/>
<comment type="subcellular location">
    <subcellularLocation>
        <location evidence="1">Cell membrane</location>
        <topology evidence="1">Multi-pass membrane protein</topology>
    </subcellularLocation>
</comment>
<organism evidence="9 10">
    <name type="scientific">Collimonas arenae</name>
    <dbReference type="NCBI Taxonomy" id="279058"/>
    <lineage>
        <taxon>Bacteria</taxon>
        <taxon>Pseudomonadati</taxon>
        <taxon>Pseudomonadota</taxon>
        <taxon>Betaproteobacteria</taxon>
        <taxon>Burkholderiales</taxon>
        <taxon>Oxalobacteraceae</taxon>
        <taxon>Collimonas</taxon>
    </lineage>
</organism>
<gene>
    <name evidence="9" type="primary">btuC</name>
    <name evidence="9" type="ORF">LT85_4005</name>
</gene>
<evidence type="ECO:0000256" key="3">
    <source>
        <dbReference type="ARBA" id="ARBA00022448"/>
    </source>
</evidence>
<feature type="transmembrane region" description="Helical" evidence="8">
    <location>
        <begin position="150"/>
        <end position="173"/>
    </location>
</feature>
<dbReference type="Proteomes" id="UP000030302">
    <property type="component" value="Chromosome"/>
</dbReference>
<dbReference type="EMBL" id="CP009962">
    <property type="protein sequence ID" value="AIY43163.1"/>
    <property type="molecule type" value="Genomic_DNA"/>
</dbReference>
<protein>
    <submittedName>
        <fullName evidence="9">Vitamin B12 ABC transporter</fullName>
    </submittedName>
</protein>
<reference evidence="10" key="1">
    <citation type="journal article" date="2014" name="Soil Biol. Biochem.">
        <title>Structure and function of bacterial communities in ageing soils: Insights from the Mendocino ecological staircase.</title>
        <authorList>
            <person name="Uroz S."/>
            <person name="Tech J.J."/>
            <person name="Sawaya N.A."/>
            <person name="Frey-Klett P."/>
            <person name="Leveau J.H.J."/>
        </authorList>
    </citation>
    <scope>NUCLEOTIDE SEQUENCE [LARGE SCALE GENOMIC DNA]</scope>
    <source>
        <strain evidence="10">Cal35</strain>
    </source>
</reference>
<dbReference type="KEGG" id="care:LT85_4005"/>
<dbReference type="PANTHER" id="PTHR30472:SF25">
    <property type="entry name" value="ABC TRANSPORTER PERMEASE PROTEIN MJ0876-RELATED"/>
    <property type="match status" value="1"/>
</dbReference>
<keyword evidence="3" id="KW-0813">Transport</keyword>
<feature type="transmembrane region" description="Helical" evidence="8">
    <location>
        <begin position="278"/>
        <end position="301"/>
    </location>
</feature>
<dbReference type="PANTHER" id="PTHR30472">
    <property type="entry name" value="FERRIC ENTEROBACTIN TRANSPORT SYSTEM PERMEASE PROTEIN"/>
    <property type="match status" value="1"/>
</dbReference>
<feature type="transmembrane region" description="Helical" evidence="8">
    <location>
        <begin position="52"/>
        <end position="71"/>
    </location>
</feature>
<dbReference type="HOGENOM" id="CLU_013016_0_3_4"/>
<keyword evidence="6 8" id="KW-1133">Transmembrane helix</keyword>
<evidence type="ECO:0000256" key="6">
    <source>
        <dbReference type="ARBA" id="ARBA00022989"/>
    </source>
</evidence>
<feature type="transmembrane region" description="Helical" evidence="8">
    <location>
        <begin position="241"/>
        <end position="266"/>
    </location>
</feature>
<feature type="transmembrane region" description="Helical" evidence="8">
    <location>
        <begin position="83"/>
        <end position="105"/>
    </location>
</feature>
<keyword evidence="10" id="KW-1185">Reference proteome</keyword>
<keyword evidence="5 8" id="KW-0812">Transmembrane</keyword>
<evidence type="ECO:0000256" key="1">
    <source>
        <dbReference type="ARBA" id="ARBA00004651"/>
    </source>
</evidence>
<dbReference type="Pfam" id="PF01032">
    <property type="entry name" value="FecCD"/>
    <property type="match status" value="1"/>
</dbReference>
<dbReference type="GO" id="GO:0022857">
    <property type="term" value="F:transmembrane transporter activity"/>
    <property type="evidence" value="ECO:0007669"/>
    <property type="project" value="InterPro"/>
</dbReference>
<dbReference type="InterPro" id="IPR037294">
    <property type="entry name" value="ABC_BtuC-like"/>
</dbReference>
<evidence type="ECO:0000256" key="4">
    <source>
        <dbReference type="ARBA" id="ARBA00022475"/>
    </source>
</evidence>
<dbReference type="Gene3D" id="1.10.3470.10">
    <property type="entry name" value="ABC transporter involved in vitamin B12 uptake, BtuC"/>
    <property type="match status" value="1"/>
</dbReference>
<feature type="transmembrane region" description="Helical" evidence="8">
    <location>
        <begin position="307"/>
        <end position="326"/>
    </location>
</feature>
<feature type="transmembrane region" description="Helical" evidence="8">
    <location>
        <begin position="111"/>
        <end position="129"/>
    </location>
</feature>
<evidence type="ECO:0000256" key="5">
    <source>
        <dbReference type="ARBA" id="ARBA00022692"/>
    </source>
</evidence>
<comment type="similarity">
    <text evidence="2">Belongs to the binding-protein-dependent transport system permease family. FecCD subfamily.</text>
</comment>
<dbReference type="AlphaFoldDB" id="A0A0A1FEH2"/>
<feature type="transmembrane region" description="Helical" evidence="8">
    <location>
        <begin position="193"/>
        <end position="210"/>
    </location>
</feature>
<dbReference type="GO" id="GO:0005886">
    <property type="term" value="C:plasma membrane"/>
    <property type="evidence" value="ECO:0007669"/>
    <property type="project" value="UniProtKB-SubCell"/>
</dbReference>
<dbReference type="InterPro" id="IPR000522">
    <property type="entry name" value="ABC_transptr_permease_BtuC"/>
</dbReference>
<dbReference type="STRING" id="279058.LT85_4005"/>
<evidence type="ECO:0000313" key="10">
    <source>
        <dbReference type="Proteomes" id="UP000030302"/>
    </source>
</evidence>
<keyword evidence="7 8" id="KW-0472">Membrane</keyword>